<proteinExistence type="predicted"/>
<accession>A0A6P5GQK8</accession>
<gene>
    <name evidence="2" type="primary">LOC109725338</name>
</gene>
<keyword evidence="1" id="KW-1185">Reference proteome</keyword>
<name>A0A6P5GQK8_ANACO</name>
<reference evidence="1" key="1">
    <citation type="journal article" date="2015" name="Nat. Genet.">
        <title>The pineapple genome and the evolution of CAM photosynthesis.</title>
        <authorList>
            <person name="Ming R."/>
            <person name="VanBuren R."/>
            <person name="Wai C.M."/>
            <person name="Tang H."/>
            <person name="Schatz M.C."/>
            <person name="Bowers J.E."/>
            <person name="Lyons E."/>
            <person name="Wang M.L."/>
            <person name="Chen J."/>
            <person name="Biggers E."/>
            <person name="Zhang J."/>
            <person name="Huang L."/>
            <person name="Zhang L."/>
            <person name="Miao W."/>
            <person name="Zhang J."/>
            <person name="Ye Z."/>
            <person name="Miao C."/>
            <person name="Lin Z."/>
            <person name="Wang H."/>
            <person name="Zhou H."/>
            <person name="Yim W.C."/>
            <person name="Priest H.D."/>
            <person name="Zheng C."/>
            <person name="Woodhouse M."/>
            <person name="Edger P.P."/>
            <person name="Guyot R."/>
            <person name="Guo H.B."/>
            <person name="Guo H."/>
            <person name="Zheng G."/>
            <person name="Singh R."/>
            <person name="Sharma A."/>
            <person name="Min X."/>
            <person name="Zheng Y."/>
            <person name="Lee H."/>
            <person name="Gurtowski J."/>
            <person name="Sedlazeck F.J."/>
            <person name="Harkess A."/>
            <person name="McKain M.R."/>
            <person name="Liao Z."/>
            <person name="Fang J."/>
            <person name="Liu J."/>
            <person name="Zhang X."/>
            <person name="Zhang Q."/>
            <person name="Hu W."/>
            <person name="Qin Y."/>
            <person name="Wang K."/>
            <person name="Chen L.Y."/>
            <person name="Shirley N."/>
            <person name="Lin Y.R."/>
            <person name="Liu L.Y."/>
            <person name="Hernandez A.G."/>
            <person name="Wright C.L."/>
            <person name="Bulone V."/>
            <person name="Tuskan G.A."/>
            <person name="Heath K."/>
            <person name="Zee F."/>
            <person name="Moore P.H."/>
            <person name="Sunkar R."/>
            <person name="Leebens-Mack J.H."/>
            <person name="Mockler T."/>
            <person name="Bennetzen J.L."/>
            <person name="Freeling M."/>
            <person name="Sankoff D."/>
            <person name="Paterson A.H."/>
            <person name="Zhu X."/>
            <person name="Yang X."/>
            <person name="Smith J.A."/>
            <person name="Cushman J.C."/>
            <person name="Paull R.E."/>
            <person name="Yu Q."/>
        </authorList>
    </citation>
    <scope>NUCLEOTIDE SEQUENCE [LARGE SCALE GENOMIC DNA]</scope>
    <source>
        <strain evidence="1">cv. F153</strain>
    </source>
</reference>
<dbReference type="RefSeq" id="XP_020110082.1">
    <property type="nucleotide sequence ID" value="XM_020254493.1"/>
</dbReference>
<dbReference type="AlphaFoldDB" id="A0A6P5GQK8"/>
<reference evidence="2" key="2">
    <citation type="submission" date="2025-08" db="UniProtKB">
        <authorList>
            <consortium name="RefSeq"/>
        </authorList>
    </citation>
    <scope>IDENTIFICATION</scope>
    <source>
        <tissue evidence="2">Leaf</tissue>
    </source>
</reference>
<evidence type="ECO:0000313" key="1">
    <source>
        <dbReference type="Proteomes" id="UP000515123"/>
    </source>
</evidence>
<protein>
    <submittedName>
        <fullName evidence="2">Uncharacterized protein LOC109725338</fullName>
    </submittedName>
</protein>
<organism evidence="1 2">
    <name type="scientific">Ananas comosus</name>
    <name type="common">Pineapple</name>
    <name type="synonym">Ananas ananas</name>
    <dbReference type="NCBI Taxonomy" id="4615"/>
    <lineage>
        <taxon>Eukaryota</taxon>
        <taxon>Viridiplantae</taxon>
        <taxon>Streptophyta</taxon>
        <taxon>Embryophyta</taxon>
        <taxon>Tracheophyta</taxon>
        <taxon>Spermatophyta</taxon>
        <taxon>Magnoliopsida</taxon>
        <taxon>Liliopsida</taxon>
        <taxon>Poales</taxon>
        <taxon>Bromeliaceae</taxon>
        <taxon>Bromelioideae</taxon>
        <taxon>Ananas</taxon>
    </lineage>
</organism>
<sequence length="106" mass="11873">MNSTVQKNYFWPFLGQLGDSQFSTAVGSQGTQARKGYSNKGVLEEIKGGKLELLEKKKLKNKDDLGSTESRLIRRVGRLKSKFRQVYGNILRKNLNLLSLAVGRGI</sequence>
<evidence type="ECO:0000313" key="2">
    <source>
        <dbReference type="RefSeq" id="XP_020110082.1"/>
    </source>
</evidence>
<dbReference type="Proteomes" id="UP000515123">
    <property type="component" value="Linkage group 20"/>
</dbReference>
<dbReference type="GeneID" id="109725338"/>